<sequence>MNRMIIRKNITYISIILFVALFFGIYYTKPDFAFNNDGTVKNFGVGYKSKTVVPLWLIVIILAIFCYLGVIYYIMNPRLV</sequence>
<dbReference type="AlphaFoldDB" id="A0A6C0BRE9"/>
<keyword evidence="1" id="KW-1133">Transmembrane helix</keyword>
<feature type="transmembrane region" description="Helical" evidence="1">
    <location>
        <begin position="9"/>
        <end position="27"/>
    </location>
</feature>
<keyword evidence="1" id="KW-0812">Transmembrane</keyword>
<organism evidence="2">
    <name type="scientific">viral metagenome</name>
    <dbReference type="NCBI Taxonomy" id="1070528"/>
    <lineage>
        <taxon>unclassified sequences</taxon>
        <taxon>metagenomes</taxon>
        <taxon>organismal metagenomes</taxon>
    </lineage>
</organism>
<protein>
    <submittedName>
        <fullName evidence="2">Uncharacterized protein</fullName>
    </submittedName>
</protein>
<keyword evidence="1" id="KW-0472">Membrane</keyword>
<reference evidence="2" key="1">
    <citation type="journal article" date="2020" name="Nature">
        <title>Giant virus diversity and host interactions through global metagenomics.</title>
        <authorList>
            <person name="Schulz F."/>
            <person name="Roux S."/>
            <person name="Paez-Espino D."/>
            <person name="Jungbluth S."/>
            <person name="Walsh D.A."/>
            <person name="Denef V.J."/>
            <person name="McMahon K.D."/>
            <person name="Konstantinidis K.T."/>
            <person name="Eloe-Fadrosh E.A."/>
            <person name="Kyrpides N.C."/>
            <person name="Woyke T."/>
        </authorList>
    </citation>
    <scope>NUCLEOTIDE SEQUENCE</scope>
    <source>
        <strain evidence="2">GVMAG-M-3300018428-16</strain>
    </source>
</reference>
<feature type="transmembrane region" description="Helical" evidence="1">
    <location>
        <begin position="55"/>
        <end position="75"/>
    </location>
</feature>
<accession>A0A6C0BRE9</accession>
<evidence type="ECO:0000313" key="2">
    <source>
        <dbReference type="EMBL" id="QHS94967.1"/>
    </source>
</evidence>
<name>A0A6C0BRE9_9ZZZZ</name>
<dbReference type="EMBL" id="MN739236">
    <property type="protein sequence ID" value="QHS94967.1"/>
    <property type="molecule type" value="Genomic_DNA"/>
</dbReference>
<proteinExistence type="predicted"/>
<evidence type="ECO:0000256" key="1">
    <source>
        <dbReference type="SAM" id="Phobius"/>
    </source>
</evidence>